<dbReference type="GO" id="GO:0016020">
    <property type="term" value="C:membrane"/>
    <property type="evidence" value="ECO:0007669"/>
    <property type="project" value="InterPro"/>
</dbReference>
<dbReference type="Pfam" id="PF02325">
    <property type="entry name" value="CCB3_YggT"/>
    <property type="match status" value="1"/>
</dbReference>
<dbReference type="AlphaFoldDB" id="A0A3B0RT39"/>
<reference evidence="1" key="1">
    <citation type="submission" date="2018-06" db="EMBL/GenBank/DDBJ databases">
        <authorList>
            <person name="Zhirakovskaya E."/>
        </authorList>
    </citation>
    <scope>NUCLEOTIDE SEQUENCE</scope>
</reference>
<organism evidence="1">
    <name type="scientific">hydrothermal vent metagenome</name>
    <dbReference type="NCBI Taxonomy" id="652676"/>
    <lineage>
        <taxon>unclassified sequences</taxon>
        <taxon>metagenomes</taxon>
        <taxon>ecological metagenomes</taxon>
    </lineage>
</organism>
<proteinExistence type="predicted"/>
<dbReference type="InterPro" id="IPR003425">
    <property type="entry name" value="CCB3/YggT"/>
</dbReference>
<evidence type="ECO:0008006" key="2">
    <source>
        <dbReference type="Google" id="ProtNLM"/>
    </source>
</evidence>
<evidence type="ECO:0000313" key="1">
    <source>
        <dbReference type="EMBL" id="VAV96640.1"/>
    </source>
</evidence>
<sequence>MGLLRSLIQLLSLALLAWIVLSYIVVFGRVPWDHPIRKAYDFLSRLIEPILRPIRAVVPPLRMGGGALDLSPLILIFGLQILSNLLR</sequence>
<dbReference type="EMBL" id="UOEI01000182">
    <property type="protein sequence ID" value="VAV96640.1"/>
    <property type="molecule type" value="Genomic_DNA"/>
</dbReference>
<accession>A0A3B0RT39</accession>
<name>A0A3B0RT39_9ZZZZ</name>
<gene>
    <name evidence="1" type="ORF">MNBD_ACTINO01-1917</name>
</gene>
<protein>
    <recommendedName>
        <fullName evidence="2">YggT family protein</fullName>
    </recommendedName>
</protein>